<evidence type="ECO:0000313" key="1">
    <source>
        <dbReference type="EMBL" id="CAF1572600.1"/>
    </source>
</evidence>
<organism evidence="1 2">
    <name type="scientific">Adineta ricciae</name>
    <name type="common">Rotifer</name>
    <dbReference type="NCBI Taxonomy" id="249248"/>
    <lineage>
        <taxon>Eukaryota</taxon>
        <taxon>Metazoa</taxon>
        <taxon>Spiralia</taxon>
        <taxon>Gnathifera</taxon>
        <taxon>Rotifera</taxon>
        <taxon>Eurotatoria</taxon>
        <taxon>Bdelloidea</taxon>
        <taxon>Adinetida</taxon>
        <taxon>Adinetidae</taxon>
        <taxon>Adineta</taxon>
    </lineage>
</organism>
<name>A0A815YPF1_ADIRI</name>
<dbReference type="EMBL" id="CAJNOR010005687">
    <property type="protein sequence ID" value="CAF1572600.1"/>
    <property type="molecule type" value="Genomic_DNA"/>
</dbReference>
<evidence type="ECO:0000313" key="2">
    <source>
        <dbReference type="Proteomes" id="UP000663828"/>
    </source>
</evidence>
<accession>A0A815YPF1</accession>
<protein>
    <submittedName>
        <fullName evidence="1">Uncharacterized protein</fullName>
    </submittedName>
</protein>
<proteinExistence type="predicted"/>
<comment type="caution">
    <text evidence="1">The sequence shown here is derived from an EMBL/GenBank/DDBJ whole genome shotgun (WGS) entry which is preliminary data.</text>
</comment>
<dbReference type="AlphaFoldDB" id="A0A815YPF1"/>
<gene>
    <name evidence="1" type="ORF">XAT740_LOCUS44626</name>
</gene>
<sequence>MKQKFRSSLQQWQRMRTLWHNSYQYTLSRQIAYLAPTSLTIFVRNGEVVARKTKDWYENQAQLYSHDEGWNEGEKQTLDRIYSSCLNWLNASFGQHGEEYSVMLDVDENNHNLLSLCGYDSLFCGDSCFTGVAIQNIEPYTGMK</sequence>
<keyword evidence="2" id="KW-1185">Reference proteome</keyword>
<dbReference type="Proteomes" id="UP000663828">
    <property type="component" value="Unassembled WGS sequence"/>
</dbReference>
<reference evidence="1" key="1">
    <citation type="submission" date="2021-02" db="EMBL/GenBank/DDBJ databases">
        <authorList>
            <person name="Nowell W R."/>
        </authorList>
    </citation>
    <scope>NUCLEOTIDE SEQUENCE</scope>
</reference>